<dbReference type="Proteomes" id="UP000177258">
    <property type="component" value="Unassembled WGS sequence"/>
</dbReference>
<protein>
    <recommendedName>
        <fullName evidence="2">HTH cro/C1-type domain-containing protein</fullName>
    </recommendedName>
</protein>
<evidence type="ECO:0000313" key="4">
    <source>
        <dbReference type="Proteomes" id="UP000177258"/>
    </source>
</evidence>
<evidence type="ECO:0000313" key="3">
    <source>
        <dbReference type="EMBL" id="OGE32707.1"/>
    </source>
</evidence>
<dbReference type="PANTHER" id="PTHR46558">
    <property type="entry name" value="TRACRIPTIONAL REGULATORY PROTEIN-RELATED-RELATED"/>
    <property type="match status" value="1"/>
</dbReference>
<dbReference type="Pfam" id="PF01381">
    <property type="entry name" value="HTH_3"/>
    <property type="match status" value="1"/>
</dbReference>
<dbReference type="CDD" id="cd00093">
    <property type="entry name" value="HTH_XRE"/>
    <property type="match status" value="1"/>
</dbReference>
<proteinExistence type="predicted"/>
<dbReference type="PROSITE" id="PS50943">
    <property type="entry name" value="HTH_CROC1"/>
    <property type="match status" value="1"/>
</dbReference>
<evidence type="ECO:0000259" key="2">
    <source>
        <dbReference type="PROSITE" id="PS50943"/>
    </source>
</evidence>
<dbReference type="Gene3D" id="1.10.260.40">
    <property type="entry name" value="lambda repressor-like DNA-binding domains"/>
    <property type="match status" value="1"/>
</dbReference>
<feature type="domain" description="HTH cro/C1-type" evidence="2">
    <location>
        <begin position="15"/>
        <end position="69"/>
    </location>
</feature>
<name>A0A1F5JVU9_9BACT</name>
<dbReference type="SUPFAM" id="SSF47413">
    <property type="entry name" value="lambda repressor-like DNA-binding domains"/>
    <property type="match status" value="1"/>
</dbReference>
<sequence length="70" mass="8006">MRNNAKLPKVLGKKVQKHRKELNLTQEELAFKIGISRAYMGYIEQGRNIPAVEVLQKIAKVLRISIGDLF</sequence>
<dbReference type="GO" id="GO:0003677">
    <property type="term" value="F:DNA binding"/>
    <property type="evidence" value="ECO:0007669"/>
    <property type="project" value="UniProtKB-KW"/>
</dbReference>
<dbReference type="AlphaFoldDB" id="A0A1F5JVU9"/>
<evidence type="ECO:0000256" key="1">
    <source>
        <dbReference type="ARBA" id="ARBA00023125"/>
    </source>
</evidence>
<keyword evidence="1" id="KW-0238">DNA-binding</keyword>
<dbReference type="InterPro" id="IPR001387">
    <property type="entry name" value="Cro/C1-type_HTH"/>
</dbReference>
<dbReference type="EMBL" id="MFDB01000022">
    <property type="protein sequence ID" value="OGE32707.1"/>
    <property type="molecule type" value="Genomic_DNA"/>
</dbReference>
<gene>
    <name evidence="3" type="ORF">A3D83_04030</name>
</gene>
<dbReference type="SMART" id="SM00530">
    <property type="entry name" value="HTH_XRE"/>
    <property type="match status" value="1"/>
</dbReference>
<accession>A0A1F5JVU9</accession>
<reference evidence="3 4" key="1">
    <citation type="journal article" date="2016" name="Nat. Commun.">
        <title>Thousands of microbial genomes shed light on interconnected biogeochemical processes in an aquifer system.</title>
        <authorList>
            <person name="Anantharaman K."/>
            <person name="Brown C.T."/>
            <person name="Hug L.A."/>
            <person name="Sharon I."/>
            <person name="Castelle C.J."/>
            <person name="Probst A.J."/>
            <person name="Thomas B.C."/>
            <person name="Singh A."/>
            <person name="Wilkins M.J."/>
            <person name="Karaoz U."/>
            <person name="Brodie E.L."/>
            <person name="Williams K.H."/>
            <person name="Hubbard S.S."/>
            <person name="Banfield J.F."/>
        </authorList>
    </citation>
    <scope>NUCLEOTIDE SEQUENCE [LARGE SCALE GENOMIC DNA]</scope>
</reference>
<organism evidence="3 4">
    <name type="scientific">Candidatus Daviesbacteria bacterium RIFCSPHIGHO2_02_FULL_41_10</name>
    <dbReference type="NCBI Taxonomy" id="1797774"/>
    <lineage>
        <taxon>Bacteria</taxon>
        <taxon>Candidatus Daviesiibacteriota</taxon>
    </lineage>
</organism>
<dbReference type="PANTHER" id="PTHR46558:SF11">
    <property type="entry name" value="HTH-TYPE TRANSCRIPTIONAL REGULATOR XRE"/>
    <property type="match status" value="1"/>
</dbReference>
<comment type="caution">
    <text evidence="3">The sequence shown here is derived from an EMBL/GenBank/DDBJ whole genome shotgun (WGS) entry which is preliminary data.</text>
</comment>
<dbReference type="InterPro" id="IPR010982">
    <property type="entry name" value="Lambda_DNA-bd_dom_sf"/>
</dbReference>